<dbReference type="AlphaFoldDB" id="A0A096D4E9"/>
<comment type="caution">
    <text evidence="1">The sequence shown here is derived from an EMBL/GenBank/DDBJ whole genome shotgun (WGS) entry which is preliminary data.</text>
</comment>
<organism evidence="1 2">
    <name type="scientific">Prevotella amnii DNF00058</name>
    <dbReference type="NCBI Taxonomy" id="1401066"/>
    <lineage>
        <taxon>Bacteria</taxon>
        <taxon>Pseudomonadati</taxon>
        <taxon>Bacteroidota</taxon>
        <taxon>Bacteroidia</taxon>
        <taxon>Bacteroidales</taxon>
        <taxon>Prevotellaceae</taxon>
        <taxon>Prevotella</taxon>
    </lineage>
</organism>
<reference evidence="1 2" key="1">
    <citation type="submission" date="2014-07" db="EMBL/GenBank/DDBJ databases">
        <authorList>
            <person name="McCorrison J."/>
            <person name="Sanka R."/>
            <person name="Torralba M."/>
            <person name="Gillis M."/>
            <person name="Haft D.H."/>
            <person name="Methe B."/>
            <person name="Sutton G."/>
            <person name="Nelson K.E."/>
        </authorList>
    </citation>
    <scope>NUCLEOTIDE SEQUENCE [LARGE SCALE GENOMIC DNA]</scope>
    <source>
        <strain evidence="1 2">DNF00058</strain>
    </source>
</reference>
<evidence type="ECO:0000313" key="1">
    <source>
        <dbReference type="EMBL" id="KGF52384.1"/>
    </source>
</evidence>
<accession>A0A096D4E9</accession>
<sequence>MSKVYIGVDNGVTGTIGIVGDKTSPLFVKTPVIKEQNYTKARQMVTRVDSIAFEKLLGLYLEENVLVIMERPLVNPTRFKATTSALRCFEAELIIIELLKYPHIYIDSKEWQRVMLPKGLKGSDEQKKASLDIGNRLFPVFKDVKHKDRDGLLIAEYARRKRI</sequence>
<gene>
    <name evidence="1" type="ORF">HMPREF9302_03580</name>
</gene>
<name>A0A096D4E9_9BACT</name>
<dbReference type="EMBL" id="JRNU01000012">
    <property type="protein sequence ID" value="KGF52384.1"/>
    <property type="molecule type" value="Genomic_DNA"/>
</dbReference>
<dbReference type="RefSeq" id="WP_036854740.1">
    <property type="nucleotide sequence ID" value="NZ_JRNU01000012.1"/>
</dbReference>
<proteinExistence type="predicted"/>
<keyword evidence="2" id="KW-1185">Reference proteome</keyword>
<evidence type="ECO:0000313" key="2">
    <source>
        <dbReference type="Proteomes" id="UP000029614"/>
    </source>
</evidence>
<dbReference type="Proteomes" id="UP000029614">
    <property type="component" value="Unassembled WGS sequence"/>
</dbReference>
<protein>
    <submittedName>
        <fullName evidence="1">Uncharacterized protein</fullName>
    </submittedName>
</protein>